<evidence type="ECO:0000313" key="6">
    <source>
        <dbReference type="EMBL" id="SFL85030.1"/>
    </source>
</evidence>
<dbReference type="PANTHER" id="PTHR43701:SF2">
    <property type="entry name" value="MEMBRANE TRANSPORTER PROTEIN YJNA-RELATED"/>
    <property type="match status" value="1"/>
</dbReference>
<sequence>MDANLISILLGSFTGIVLALTGAGGTIIAVPLLMFSLDLTVAQAAPIGLLAVGLSAAISALLAFRQKRVRYRAASFIALIGALTSPAGIWLAQHLPNISLTLLFAGVLIFVAQHMFRQSMHEGKNAMSIQHSASPCQVDKASGRLIWTMPCFRALALSGTTAGFLSGLLGVGGGFVIVPALRKITNLPILSIMATSLAITALIATTGVISAIAIGAMQWSMALFFCTGTIAGMLLGRIFAERLAGPRLQQGFATLAGGIALAMIAKVIWITSLT</sequence>
<accession>A0A1I4L1Z3</accession>
<dbReference type="RefSeq" id="WP_074903782.1">
    <property type="nucleotide sequence ID" value="NZ_FOUB01000005.1"/>
</dbReference>
<keyword evidence="2 5" id="KW-0812">Transmembrane</keyword>
<keyword evidence="5" id="KW-1003">Cell membrane</keyword>
<keyword evidence="3 5" id="KW-1133">Transmembrane helix</keyword>
<dbReference type="Proteomes" id="UP000183287">
    <property type="component" value="Unassembled WGS sequence"/>
</dbReference>
<evidence type="ECO:0000256" key="2">
    <source>
        <dbReference type="ARBA" id="ARBA00022692"/>
    </source>
</evidence>
<evidence type="ECO:0000256" key="4">
    <source>
        <dbReference type="ARBA" id="ARBA00023136"/>
    </source>
</evidence>
<feature type="transmembrane region" description="Helical" evidence="5">
    <location>
        <begin position="154"/>
        <end position="177"/>
    </location>
</feature>
<protein>
    <recommendedName>
        <fullName evidence="5">Probable membrane transporter protein</fullName>
    </recommendedName>
</protein>
<feature type="transmembrane region" description="Helical" evidence="5">
    <location>
        <begin position="221"/>
        <end position="240"/>
    </location>
</feature>
<reference evidence="7" key="1">
    <citation type="submission" date="2016-10" db="EMBL/GenBank/DDBJ databases">
        <authorList>
            <person name="Varghese N."/>
            <person name="Submissions S."/>
        </authorList>
    </citation>
    <scope>NUCLEOTIDE SEQUENCE [LARGE SCALE GENOMIC DNA]</scope>
    <source>
        <strain evidence="7">Nm44</strain>
    </source>
</reference>
<gene>
    <name evidence="6" type="ORF">SAMN05421863_1005115</name>
</gene>
<dbReference type="PANTHER" id="PTHR43701">
    <property type="entry name" value="MEMBRANE TRANSPORTER PROTEIN MJ0441-RELATED"/>
    <property type="match status" value="1"/>
</dbReference>
<feature type="transmembrane region" description="Helical" evidence="5">
    <location>
        <begin position="189"/>
        <end position="214"/>
    </location>
</feature>
<keyword evidence="4 5" id="KW-0472">Membrane</keyword>
<comment type="subcellular location">
    <subcellularLocation>
        <location evidence="5">Cell membrane</location>
        <topology evidence="5">Multi-pass membrane protein</topology>
    </subcellularLocation>
    <subcellularLocation>
        <location evidence="1">Membrane</location>
        <topology evidence="1">Multi-pass membrane protein</topology>
    </subcellularLocation>
</comment>
<evidence type="ECO:0000256" key="3">
    <source>
        <dbReference type="ARBA" id="ARBA00022989"/>
    </source>
</evidence>
<dbReference type="InterPro" id="IPR002781">
    <property type="entry name" value="TM_pro_TauE-like"/>
</dbReference>
<organism evidence="6 7">
    <name type="scientific">Nitrosomonas communis</name>
    <dbReference type="NCBI Taxonomy" id="44574"/>
    <lineage>
        <taxon>Bacteria</taxon>
        <taxon>Pseudomonadati</taxon>
        <taxon>Pseudomonadota</taxon>
        <taxon>Betaproteobacteria</taxon>
        <taxon>Nitrosomonadales</taxon>
        <taxon>Nitrosomonadaceae</taxon>
        <taxon>Nitrosomonas</taxon>
    </lineage>
</organism>
<feature type="transmembrane region" description="Helical" evidence="5">
    <location>
        <begin position="71"/>
        <end position="92"/>
    </location>
</feature>
<name>A0A1I4L1Z3_9PROT</name>
<feature type="transmembrane region" description="Helical" evidence="5">
    <location>
        <begin position="41"/>
        <end position="64"/>
    </location>
</feature>
<dbReference type="Pfam" id="PF01925">
    <property type="entry name" value="TauE"/>
    <property type="match status" value="1"/>
</dbReference>
<feature type="transmembrane region" description="Helical" evidence="5">
    <location>
        <begin position="7"/>
        <end position="35"/>
    </location>
</feature>
<dbReference type="EMBL" id="FOUB01000005">
    <property type="protein sequence ID" value="SFL85030.1"/>
    <property type="molecule type" value="Genomic_DNA"/>
</dbReference>
<comment type="similarity">
    <text evidence="5">Belongs to the 4-toluene sulfonate uptake permease (TSUP) (TC 2.A.102) family.</text>
</comment>
<keyword evidence="7" id="KW-1185">Reference proteome</keyword>
<evidence type="ECO:0000256" key="5">
    <source>
        <dbReference type="RuleBase" id="RU363041"/>
    </source>
</evidence>
<proteinExistence type="inferred from homology"/>
<evidence type="ECO:0000256" key="1">
    <source>
        <dbReference type="ARBA" id="ARBA00004141"/>
    </source>
</evidence>
<evidence type="ECO:0000313" key="7">
    <source>
        <dbReference type="Proteomes" id="UP000183287"/>
    </source>
</evidence>
<feature type="transmembrane region" description="Helical" evidence="5">
    <location>
        <begin position="98"/>
        <end position="116"/>
    </location>
</feature>
<dbReference type="OrthoDB" id="7031597at2"/>
<dbReference type="InterPro" id="IPR051598">
    <property type="entry name" value="TSUP/Inactive_protease-like"/>
</dbReference>
<feature type="transmembrane region" description="Helical" evidence="5">
    <location>
        <begin position="252"/>
        <end position="271"/>
    </location>
</feature>
<dbReference type="AlphaFoldDB" id="A0A1I4L1Z3"/>
<dbReference type="GO" id="GO:0005886">
    <property type="term" value="C:plasma membrane"/>
    <property type="evidence" value="ECO:0007669"/>
    <property type="project" value="UniProtKB-SubCell"/>
</dbReference>
<dbReference type="STRING" id="44574.AAW31_08610"/>